<evidence type="ECO:0000259" key="5">
    <source>
        <dbReference type="Pfam" id="PF00501"/>
    </source>
</evidence>
<comment type="similarity">
    <text evidence="1">Belongs to the ATP-dependent AMP-binding enzyme family.</text>
</comment>
<keyword evidence="2" id="KW-0436">Ligase</keyword>
<reference evidence="7 8" key="1">
    <citation type="submission" date="2020-12" db="EMBL/GenBank/DDBJ databases">
        <authorList>
            <person name="Shan Y."/>
        </authorList>
    </citation>
    <scope>NUCLEOTIDE SEQUENCE [LARGE SCALE GENOMIC DNA]</scope>
    <source>
        <strain evidence="8">csc3.9</strain>
    </source>
</reference>
<dbReference type="Pfam" id="PF00501">
    <property type="entry name" value="AMP-binding"/>
    <property type="match status" value="1"/>
</dbReference>
<proteinExistence type="inferred from homology"/>
<evidence type="ECO:0000256" key="3">
    <source>
        <dbReference type="ARBA" id="ARBA00022741"/>
    </source>
</evidence>
<dbReference type="KEGG" id="snan:I6N98_13395"/>
<protein>
    <submittedName>
        <fullName evidence="7">AMP-binding protein</fullName>
    </submittedName>
</protein>
<dbReference type="GO" id="GO:0005324">
    <property type="term" value="F:long-chain fatty acid transmembrane transporter activity"/>
    <property type="evidence" value="ECO:0007669"/>
    <property type="project" value="TreeGrafter"/>
</dbReference>
<gene>
    <name evidence="7" type="ORF">I6N98_13395</name>
</gene>
<evidence type="ECO:0000313" key="7">
    <source>
        <dbReference type="EMBL" id="QQD17353.1"/>
    </source>
</evidence>
<dbReference type="GO" id="GO:0005524">
    <property type="term" value="F:ATP binding"/>
    <property type="evidence" value="ECO:0007669"/>
    <property type="project" value="UniProtKB-KW"/>
</dbReference>
<dbReference type="InterPro" id="IPR045851">
    <property type="entry name" value="AMP-bd_C_sf"/>
</dbReference>
<sequence length="524" mass="57352">MSEFEHLSLAELVKRGAASSPDFDVLKFVYPGTEGGLHHQARSYLELWRKGQLLAGAISHLGVTGNVALMMNNHPEFVETMVACSLLAVPFVPIDPRAMGDKLAYMLDHTDCEGLICADYCLEQVLAVCADLPPLRWILCVNETPGRAPVCREGLQVLDYHQTLVAADPLREMLERAGDTPMFMMFTSGTTGNPKAVVFSQRQYMGMADSLKKLAIGSNDVLYTGLSLTHINAQNFLRNGLALGVPTVISRKFTKSRLWQICRQYRCTIFSLLGGMIPEVFAMPEQEGDAANSVRLIMSSGMPAHLWQDFERRFGVSICEGYGATEGGSLGNPPGVGPVGSIGKPGHDWEAEILDERGQVCPPGVEGEICFRRRDGQAITLNYYKNPGASSEKVRDGWLHMGDLGHKDVQGWFFFHHRAGGGVRRNGDFVNTRLVESVLLKSGQVDDVFVYGVATSGNIAGEKTLVAALVPRDGSEFSESVLHEYCKTALEKNDVPERFQVLDAIPKTASEKPIEKACIALLSL</sequence>
<keyword evidence="3" id="KW-0547">Nucleotide-binding</keyword>
<keyword evidence="8" id="KW-1185">Reference proteome</keyword>
<dbReference type="InterPro" id="IPR020845">
    <property type="entry name" value="AMP-binding_CS"/>
</dbReference>
<dbReference type="GO" id="GO:0004467">
    <property type="term" value="F:long-chain fatty acid-CoA ligase activity"/>
    <property type="evidence" value="ECO:0007669"/>
    <property type="project" value="TreeGrafter"/>
</dbReference>
<name>A0A7T4QYX1_9GAMM</name>
<dbReference type="PANTHER" id="PTHR43107">
    <property type="entry name" value="LONG-CHAIN FATTY ACID TRANSPORT PROTEIN"/>
    <property type="match status" value="1"/>
</dbReference>
<evidence type="ECO:0000256" key="2">
    <source>
        <dbReference type="ARBA" id="ARBA00022598"/>
    </source>
</evidence>
<dbReference type="Pfam" id="PF13193">
    <property type="entry name" value="AMP-binding_C"/>
    <property type="match status" value="1"/>
</dbReference>
<dbReference type="InterPro" id="IPR000873">
    <property type="entry name" value="AMP-dep_synth/lig_dom"/>
</dbReference>
<evidence type="ECO:0000259" key="6">
    <source>
        <dbReference type="Pfam" id="PF13193"/>
    </source>
</evidence>
<feature type="domain" description="AMP-dependent synthetase/ligase" evidence="5">
    <location>
        <begin position="17"/>
        <end position="374"/>
    </location>
</feature>
<dbReference type="Gene3D" id="3.30.300.30">
    <property type="match status" value="1"/>
</dbReference>
<dbReference type="GO" id="GO:0005886">
    <property type="term" value="C:plasma membrane"/>
    <property type="evidence" value="ECO:0007669"/>
    <property type="project" value="TreeGrafter"/>
</dbReference>
<dbReference type="Gene3D" id="3.40.50.12780">
    <property type="entry name" value="N-terminal domain of ligase-like"/>
    <property type="match status" value="1"/>
</dbReference>
<accession>A0A7T4QYX1</accession>
<dbReference type="Proteomes" id="UP000596063">
    <property type="component" value="Chromosome"/>
</dbReference>
<keyword evidence="4" id="KW-0067">ATP-binding</keyword>
<dbReference type="AlphaFoldDB" id="A0A7T4QYX1"/>
<dbReference type="InterPro" id="IPR025110">
    <property type="entry name" value="AMP-bd_C"/>
</dbReference>
<feature type="domain" description="AMP-binding enzyme C-terminal" evidence="6">
    <location>
        <begin position="435"/>
        <end position="512"/>
    </location>
</feature>
<dbReference type="PANTHER" id="PTHR43107:SF15">
    <property type="entry name" value="FATTY ACID TRANSPORT PROTEIN 3, ISOFORM A"/>
    <property type="match status" value="1"/>
</dbReference>
<dbReference type="SUPFAM" id="SSF56801">
    <property type="entry name" value="Acetyl-CoA synthetase-like"/>
    <property type="match status" value="1"/>
</dbReference>
<evidence type="ECO:0000313" key="8">
    <source>
        <dbReference type="Proteomes" id="UP000596063"/>
    </source>
</evidence>
<dbReference type="RefSeq" id="WP_198568855.1">
    <property type="nucleotide sequence ID" value="NZ_CP066167.1"/>
</dbReference>
<dbReference type="GO" id="GO:0044539">
    <property type="term" value="P:long-chain fatty acid import into cell"/>
    <property type="evidence" value="ECO:0007669"/>
    <property type="project" value="TreeGrafter"/>
</dbReference>
<evidence type="ECO:0000256" key="1">
    <source>
        <dbReference type="ARBA" id="ARBA00006432"/>
    </source>
</evidence>
<dbReference type="EMBL" id="CP066167">
    <property type="protein sequence ID" value="QQD17353.1"/>
    <property type="molecule type" value="Genomic_DNA"/>
</dbReference>
<evidence type="ECO:0000256" key="4">
    <source>
        <dbReference type="ARBA" id="ARBA00022840"/>
    </source>
</evidence>
<dbReference type="PROSITE" id="PS00455">
    <property type="entry name" value="AMP_BINDING"/>
    <property type="match status" value="1"/>
</dbReference>
<organism evidence="7 8">
    <name type="scientific">Spongiibacter nanhainus</name>
    <dbReference type="NCBI Taxonomy" id="2794344"/>
    <lineage>
        <taxon>Bacteria</taxon>
        <taxon>Pseudomonadati</taxon>
        <taxon>Pseudomonadota</taxon>
        <taxon>Gammaproteobacteria</taxon>
        <taxon>Cellvibrionales</taxon>
        <taxon>Spongiibacteraceae</taxon>
        <taxon>Spongiibacter</taxon>
    </lineage>
</organism>
<dbReference type="InterPro" id="IPR042099">
    <property type="entry name" value="ANL_N_sf"/>
</dbReference>